<dbReference type="Proteomes" id="UP000002357">
    <property type="component" value="Chromosome"/>
</dbReference>
<evidence type="ECO:0000313" key="4">
    <source>
        <dbReference type="Proteomes" id="UP000002357"/>
    </source>
</evidence>
<sequence length="194" mass="20356">MDPRGDHGAVGTGGTRRAGGTGRAARHAGAPGRGGRDRTPVSGPQDGISELPFFVYGTLRPGEANHTRHLRGRTAAEEPAHWPGGLLYDGPGWPWALEPGPGGHASVSAGVTGTLVTAAPGRYRRLLADLDELEEYFGPGHPRNLYERTVREVTRADGTPVAAWVYLTAAGPAAGLRANGVPIPGGDWLTRHPR</sequence>
<dbReference type="eggNOG" id="COG2105">
    <property type="taxonomic scope" value="Bacteria"/>
</dbReference>
<feature type="compositionally biased region" description="Gly residues" evidence="1">
    <location>
        <begin position="8"/>
        <end position="22"/>
    </location>
</feature>
<dbReference type="InterPro" id="IPR009288">
    <property type="entry name" value="AIG2-like_dom"/>
</dbReference>
<feature type="domain" description="Gamma-glutamylcyclotransferase AIG2-like" evidence="2">
    <location>
        <begin position="53"/>
        <end position="189"/>
    </location>
</feature>
<dbReference type="InterPro" id="IPR013024">
    <property type="entry name" value="GGCT-like"/>
</dbReference>
<evidence type="ECO:0000313" key="3">
    <source>
        <dbReference type="EMBL" id="EFG06752.1"/>
    </source>
</evidence>
<evidence type="ECO:0000259" key="2">
    <source>
        <dbReference type="Pfam" id="PF06094"/>
    </source>
</evidence>
<dbReference type="SUPFAM" id="SSF110857">
    <property type="entry name" value="Gamma-glutamyl cyclotransferase-like"/>
    <property type="match status" value="1"/>
</dbReference>
<proteinExistence type="predicted"/>
<accession>E2Q2Z9</accession>
<reference evidence="3 4" key="1">
    <citation type="journal article" date="2010" name="Genome Biol. Evol.">
        <title>The sequence of a 1.8-mb bacterial linear plasmid reveals a rich evolutionary reservoir of secondary metabolic pathways.</title>
        <authorList>
            <person name="Medema M.H."/>
            <person name="Trefzer A."/>
            <person name="Kovalchuk A."/>
            <person name="van den Berg M."/>
            <person name="Mueller U."/>
            <person name="Heijne W."/>
            <person name="Wu L."/>
            <person name="Alam M.T."/>
            <person name="Ronning C.M."/>
            <person name="Nierman W.C."/>
            <person name="Bovenberg R.A.L."/>
            <person name="Breitling R."/>
            <person name="Takano E."/>
        </authorList>
    </citation>
    <scope>NUCLEOTIDE SEQUENCE [LARGE SCALE GENOMIC DNA]</scope>
    <source>
        <strain evidence="4">ATCC 27064 / DSM 738 / JCM 4710 / NBRC 13307 / NCIMB 12785 / NRRL 3585 / VKM Ac-602</strain>
    </source>
</reference>
<feature type="region of interest" description="Disordered" evidence="1">
    <location>
        <begin position="1"/>
        <end position="47"/>
    </location>
</feature>
<evidence type="ECO:0000256" key="1">
    <source>
        <dbReference type="SAM" id="MobiDB-lite"/>
    </source>
</evidence>
<dbReference type="CDD" id="cd06661">
    <property type="entry name" value="GGCT_like"/>
    <property type="match status" value="1"/>
</dbReference>
<dbReference type="STRING" id="1901.BB341_19890"/>
<protein>
    <submittedName>
        <fullName evidence="3">AIG2 protein</fullName>
    </submittedName>
</protein>
<dbReference type="InterPro" id="IPR036568">
    <property type="entry name" value="GGCT-like_sf"/>
</dbReference>
<dbReference type="AlphaFoldDB" id="E2Q2Z9"/>
<name>E2Q2Z9_STRCL</name>
<keyword evidence="4" id="KW-1185">Reference proteome</keyword>
<dbReference type="Gene3D" id="3.10.490.10">
    <property type="entry name" value="Gamma-glutamyl cyclotransferase-like"/>
    <property type="match status" value="1"/>
</dbReference>
<dbReference type="Pfam" id="PF06094">
    <property type="entry name" value="GGACT"/>
    <property type="match status" value="1"/>
</dbReference>
<gene>
    <name evidence="3" type="ORF">SCLAV_1677</name>
</gene>
<dbReference type="EMBL" id="CM000913">
    <property type="protein sequence ID" value="EFG06752.1"/>
    <property type="molecule type" value="Genomic_DNA"/>
</dbReference>
<organism evidence="3 4">
    <name type="scientific">Streptomyces clavuligerus</name>
    <dbReference type="NCBI Taxonomy" id="1901"/>
    <lineage>
        <taxon>Bacteria</taxon>
        <taxon>Bacillati</taxon>
        <taxon>Actinomycetota</taxon>
        <taxon>Actinomycetes</taxon>
        <taxon>Kitasatosporales</taxon>
        <taxon>Streptomycetaceae</taxon>
        <taxon>Streptomyces</taxon>
    </lineage>
</organism>